<gene>
    <name evidence="3" type="ORF">BA890_22520</name>
</gene>
<proteinExistence type="predicted"/>
<evidence type="ECO:0000313" key="4">
    <source>
        <dbReference type="Proteomes" id="UP000092741"/>
    </source>
</evidence>
<dbReference type="PANTHER" id="PTHR42831:SF3">
    <property type="entry name" value="1,2-PHENYLACETYL-COA EPOXIDASE, SUBUNIT D-RELATED"/>
    <property type="match status" value="1"/>
</dbReference>
<dbReference type="PANTHER" id="PTHR42831">
    <property type="entry name" value="FE-S PROTEIN MATURATION AUXILIARY FACTOR YITW"/>
    <property type="match status" value="1"/>
</dbReference>
<dbReference type="KEGG" id="vna:PN96_18670"/>
<accession>A0AAN0Y7J8</accession>
<evidence type="ECO:0000259" key="2">
    <source>
        <dbReference type="Pfam" id="PF23451"/>
    </source>
</evidence>
<feature type="domain" description="MIP18 family-like" evidence="1">
    <location>
        <begin position="17"/>
        <end position="88"/>
    </location>
</feature>
<keyword evidence="4" id="KW-1185">Reference proteome</keyword>
<dbReference type="AlphaFoldDB" id="A0AAN0Y7J8"/>
<dbReference type="Proteomes" id="UP000092741">
    <property type="component" value="Chromosome 2"/>
</dbReference>
<protein>
    <submittedName>
        <fullName evidence="3">Phenylacetate-CoA oxygenase subunit PaaJ</fullName>
    </submittedName>
</protein>
<dbReference type="InterPro" id="IPR034904">
    <property type="entry name" value="FSCA_dom_sf"/>
</dbReference>
<dbReference type="InterPro" id="IPR056572">
    <property type="entry name" value="Zn_ribbon_PaaD"/>
</dbReference>
<dbReference type="SUPFAM" id="SSF117916">
    <property type="entry name" value="Fe-S cluster assembly (FSCA) domain-like"/>
    <property type="match status" value="1"/>
</dbReference>
<dbReference type="Pfam" id="PF23451">
    <property type="entry name" value="Zn_ribbon_PaaD"/>
    <property type="match status" value="1"/>
</dbReference>
<sequence length="169" mass="19075">MMIKQTLDSLSDPETHRVWQLVNSIPDPEIPVISIGELGMVRHIAKVGDAWIVKFTPTYSGCPATEMLMNDIRETLNTEGYEDVRVEVQLDPAWTTDWIHESSKQKLREYGIAPPDRKACMHTAINAQPECPHCGSVDTKMVSEFGSTACKAHFRCNACLEPFDYFKCI</sequence>
<organism evidence="3 4">
    <name type="scientific">Vibrio natriegens NBRC 15636 = ATCC 14048 = DSM 759</name>
    <dbReference type="NCBI Taxonomy" id="1219067"/>
    <lineage>
        <taxon>Bacteria</taxon>
        <taxon>Pseudomonadati</taxon>
        <taxon>Pseudomonadota</taxon>
        <taxon>Gammaproteobacteria</taxon>
        <taxon>Vibrionales</taxon>
        <taxon>Vibrionaceae</taxon>
        <taxon>Vibrio</taxon>
    </lineage>
</organism>
<dbReference type="EMBL" id="CP016346">
    <property type="protein sequence ID" value="ANQ15477.1"/>
    <property type="molecule type" value="Genomic_DNA"/>
</dbReference>
<reference evidence="3 4" key="1">
    <citation type="submission" date="2016-07" db="EMBL/GenBank/DDBJ databases">
        <title>Developing Vibrio natriegens as a novel, fast-growing host for biotechnology.</title>
        <authorList>
            <person name="Weinstock M.T."/>
            <person name="Hesek E.D."/>
            <person name="Wilson C.M."/>
            <person name="Gibson D.G."/>
        </authorList>
    </citation>
    <scope>NUCLEOTIDE SEQUENCE [LARGE SCALE GENOMIC DNA]</scope>
    <source>
        <strain evidence="3 4">ATCC 14048</strain>
    </source>
</reference>
<dbReference type="InterPro" id="IPR052339">
    <property type="entry name" value="Fe-S_Maturation_MIP18"/>
</dbReference>
<feature type="domain" description="PaaD zinc beta ribbon" evidence="2">
    <location>
        <begin position="126"/>
        <end position="167"/>
    </location>
</feature>
<dbReference type="InterPro" id="IPR011883">
    <property type="entry name" value="PaaD-like"/>
</dbReference>
<dbReference type="InterPro" id="IPR002744">
    <property type="entry name" value="MIP18-like"/>
</dbReference>
<dbReference type="NCBIfam" id="TIGR02159">
    <property type="entry name" value="PA_CoA_Oxy4"/>
    <property type="match status" value="1"/>
</dbReference>
<evidence type="ECO:0000259" key="1">
    <source>
        <dbReference type="Pfam" id="PF01883"/>
    </source>
</evidence>
<dbReference type="Gene3D" id="3.30.300.130">
    <property type="entry name" value="Fe-S cluster assembly (FSCA)"/>
    <property type="match status" value="1"/>
</dbReference>
<name>A0AAN0Y7J8_VIBNA</name>
<dbReference type="Pfam" id="PF01883">
    <property type="entry name" value="FeS_assembly_P"/>
    <property type="match status" value="1"/>
</dbReference>
<evidence type="ECO:0000313" key="3">
    <source>
        <dbReference type="EMBL" id="ANQ15477.1"/>
    </source>
</evidence>